<evidence type="ECO:0000313" key="2">
    <source>
        <dbReference type="EMBL" id="AIM51107.1"/>
    </source>
</evidence>
<dbReference type="Pfam" id="PF25684">
    <property type="entry name" value="Mycobacteriophage_Gp53"/>
    <property type="match status" value="2"/>
</dbReference>
<name>A0A088FWA7_9CAUD</name>
<feature type="region of interest" description="Disordered" evidence="1">
    <location>
        <begin position="194"/>
        <end position="213"/>
    </location>
</feature>
<proteinExistence type="predicted"/>
<accession>A0A088FWA7</accession>
<protein>
    <submittedName>
        <fullName evidence="2">Sigma factor</fullName>
    </submittedName>
</protein>
<dbReference type="RefSeq" id="YP_009198482.1">
    <property type="nucleotide sequence ID" value="NC_028798.1"/>
</dbReference>
<evidence type="ECO:0000313" key="3">
    <source>
        <dbReference type="Proteomes" id="UP000029346"/>
    </source>
</evidence>
<dbReference type="EMBL" id="KM233454">
    <property type="protein sequence ID" value="AIM51107.1"/>
    <property type="molecule type" value="Genomic_DNA"/>
</dbReference>
<dbReference type="Proteomes" id="UP000029346">
    <property type="component" value="Segment"/>
</dbReference>
<reference evidence="2 3" key="1">
    <citation type="submission" date="2014-07" db="EMBL/GenBank/DDBJ databases">
        <authorList>
            <person name="Barna A.M."/>
            <person name="Butterbrodt E.W."/>
            <person name="Cole K.D."/>
            <person name="Kelling B.L."/>
            <person name="Kponou M.-M.Y."/>
            <person name="Mack M.A."/>
            <person name="Mohn T.C."/>
            <person name="Neisius C."/>
            <person name="Nolting E.C."/>
            <person name="Pumper S.J."/>
            <person name="Schmidt M.E."/>
            <person name="Sirek E."/>
            <person name="Sorge E.L."/>
            <person name="Wilson R.K."/>
            <person name="Bonilla J.A."/>
            <person name="Klyczek K."/>
            <person name="Mogen K.L."/>
            <person name="Serrano M.G."/>
            <person name="Buck G."/>
            <person name="Lee V."/>
            <person name="Wang Y."/>
            <person name="Carvalho R."/>
            <person name="Voegtly L."/>
            <person name="Shi R."/>
            <person name="Duckworth R."/>
            <person name="Johnson A."/>
            <person name="Loviza R."/>
            <person name="Walstead R."/>
            <person name="Shah Z."/>
            <person name="Kiflezghi M."/>
            <person name="Wade K."/>
            <person name="Anders K.R."/>
            <person name="Braun M.A."/>
            <person name="Delesalle V.A."/>
            <person name="Hughes L.E."/>
            <person name="Ware V.C."/>
            <person name="Bradley K.W."/>
            <person name="Barker L.P."/>
            <person name="Asai D.J."/>
            <person name="Bowman C.A."/>
            <person name="Russell D.A."/>
            <person name="Pope W.H."/>
            <person name="Jacobs-Sera D."/>
            <person name="Hendrix R.W."/>
            <person name="Hatfull G.F."/>
        </authorList>
    </citation>
    <scope>NUCLEOTIDE SEQUENCE [LARGE SCALE GENOMIC DNA]</scope>
</reference>
<gene>
    <name evidence="2" type="ORF">PBI_MARQUARDT_57</name>
</gene>
<organism evidence="2 3">
    <name type="scientific">Mycobacterium phage MarQuardt</name>
    <dbReference type="NCBI Taxonomy" id="1527516"/>
    <lineage>
        <taxon>Viruses</taxon>
        <taxon>Duplodnaviria</taxon>
        <taxon>Heunggongvirae</taxon>
        <taxon>Uroviricota</taxon>
        <taxon>Caudoviricetes</taxon>
        <taxon>Microwolfvirus</taxon>
        <taxon>Microwolfvirus JHC117</taxon>
    </lineage>
</organism>
<dbReference type="InterPro" id="IPR057899">
    <property type="entry name" value="Gp53"/>
</dbReference>
<dbReference type="GeneID" id="26625552"/>
<feature type="compositionally biased region" description="Basic and acidic residues" evidence="1">
    <location>
        <begin position="194"/>
        <end position="210"/>
    </location>
</feature>
<sequence>MTENKIERLSKPIKRAAKIVASQWPGVIEADDLEQTLYLKLLESPGTVDKVLGLEPKAKDRFLVRMGHQIASQERTDYAYYKGSYRYSLAEVKKLLKAGALKGLELDPEVQTYDSDGGKPQGGESKPPIDSAILDLRNALEALRSRNEAYADAVVKRHLFDEFPESESESQVLKRAVPALTDEMNRVRRVEHVTRDDGPGTRQSVRRESARYVSKSQWDNDAPVLPAQYRDNAVEKEVWE</sequence>
<evidence type="ECO:0000256" key="1">
    <source>
        <dbReference type="SAM" id="MobiDB-lite"/>
    </source>
</evidence>
<dbReference type="OrthoDB" id="8197at10239"/>
<dbReference type="KEGG" id="vg:26625552"/>